<organism evidence="1 2">
    <name type="scientific">Cohnella faecalis</name>
    <dbReference type="NCBI Taxonomy" id="2315694"/>
    <lineage>
        <taxon>Bacteria</taxon>
        <taxon>Bacillati</taxon>
        <taxon>Bacillota</taxon>
        <taxon>Bacilli</taxon>
        <taxon>Bacillales</taxon>
        <taxon>Paenibacillaceae</taxon>
        <taxon>Cohnella</taxon>
    </lineage>
</organism>
<evidence type="ECO:0000313" key="1">
    <source>
        <dbReference type="EMBL" id="RIE01884.1"/>
    </source>
</evidence>
<dbReference type="Proteomes" id="UP000266340">
    <property type="component" value="Unassembled WGS sequence"/>
</dbReference>
<sequence length="64" mass="7359">MEWTWESSVARSMKTERIGRWRLGENGLTFVRNPIVDRESHGIVPSARIDRGEVKTFLKNLGST</sequence>
<accession>A0A398CSF7</accession>
<proteinExistence type="predicted"/>
<dbReference type="EMBL" id="QXJM01000039">
    <property type="protein sequence ID" value="RIE01884.1"/>
    <property type="molecule type" value="Genomic_DNA"/>
</dbReference>
<keyword evidence="2" id="KW-1185">Reference proteome</keyword>
<dbReference type="AlphaFoldDB" id="A0A398CSF7"/>
<name>A0A398CSF7_9BACL</name>
<evidence type="ECO:0000313" key="2">
    <source>
        <dbReference type="Proteomes" id="UP000266340"/>
    </source>
</evidence>
<reference evidence="1 2" key="1">
    <citation type="submission" date="2018-09" db="EMBL/GenBank/DDBJ databases">
        <title>Cohnella cavernae sp. nov., isolated from a karst cave.</title>
        <authorList>
            <person name="Zhu H."/>
        </authorList>
    </citation>
    <scope>NUCLEOTIDE SEQUENCE [LARGE SCALE GENOMIC DNA]</scope>
    <source>
        <strain evidence="1 2">K2E09-144</strain>
    </source>
</reference>
<gene>
    <name evidence="1" type="ORF">D3H35_13970</name>
</gene>
<protein>
    <submittedName>
        <fullName evidence="1">Uncharacterized protein</fullName>
    </submittedName>
</protein>
<comment type="caution">
    <text evidence="1">The sequence shown here is derived from an EMBL/GenBank/DDBJ whole genome shotgun (WGS) entry which is preliminary data.</text>
</comment>
<dbReference type="RefSeq" id="WP_119149934.1">
    <property type="nucleotide sequence ID" value="NZ_JBHSOV010000020.1"/>
</dbReference>